<keyword evidence="1" id="KW-0472">Membrane</keyword>
<dbReference type="InterPro" id="IPR058257">
    <property type="entry name" value="CorA-like_dom"/>
</dbReference>
<gene>
    <name evidence="3" type="ORF">K432DRAFT_381468</name>
</gene>
<keyword evidence="1" id="KW-0812">Transmembrane</keyword>
<feature type="transmembrane region" description="Helical" evidence="1">
    <location>
        <begin position="455"/>
        <end position="476"/>
    </location>
</feature>
<evidence type="ECO:0000313" key="3">
    <source>
        <dbReference type="EMBL" id="OCK81271.1"/>
    </source>
</evidence>
<name>A0A8E2EBZ9_9PEZI</name>
<feature type="domain" description="CorA-like transporter" evidence="2">
    <location>
        <begin position="30"/>
        <end position="238"/>
    </location>
</feature>
<proteinExistence type="predicted"/>
<evidence type="ECO:0000256" key="1">
    <source>
        <dbReference type="SAM" id="Phobius"/>
    </source>
</evidence>
<dbReference type="OrthoDB" id="5396681at2759"/>
<evidence type="ECO:0000259" key="2">
    <source>
        <dbReference type="Pfam" id="PF26616"/>
    </source>
</evidence>
<keyword evidence="1" id="KW-1133">Transmembrane helix</keyword>
<feature type="transmembrane region" description="Helical" evidence="1">
    <location>
        <begin position="414"/>
        <end position="435"/>
    </location>
</feature>
<sequence length="492" mass="55833">MTSIGLKEMTPMKASSPAPLKIVSWPRRRNVVSAGLVNTHDFNGAKIALSNASEHLFKQDGTVQLIVCRASGKECFQVQGLMSYDELDTYMENKFQSDSLSSSSSTCLFLLDQLHSYSGLDITQDALSLLLDWIGAFPKLADALTSFADDEFPTHEGRSNFHALSTGQANNSNIFELCMLFKYVTKNGNKSDPVPWSIRQMLLYQSFDGERQRDAVLLARASETLKRRIQEEFLENPDASECLRHWANMPMLAVSSLSADWEEYTKYLDLAVWKLGKSSTHTNPFSERLGEVNFKDLKLSQTYTDLLLRASHALQNNILVLQALAEEARKRQSLETRPLLNHYQALDDMIESTTRELTFTINHISLIRARLDRITETIRDCINVRSSHHAALENSSIHGLTVQTIREARTVKTIALVTLVYLPASFVATFFSTGMLQVWTTGTRGLFRVSAKPDLWFYLALTIPLTLATLAAWWVWEWVSRRRKMENEEFKV</sequence>
<reference evidence="3 4" key="1">
    <citation type="journal article" date="2016" name="Nat. Commun.">
        <title>Ectomycorrhizal ecology is imprinted in the genome of the dominant symbiotic fungus Cenococcum geophilum.</title>
        <authorList>
            <consortium name="DOE Joint Genome Institute"/>
            <person name="Peter M."/>
            <person name="Kohler A."/>
            <person name="Ohm R.A."/>
            <person name="Kuo A."/>
            <person name="Krutzmann J."/>
            <person name="Morin E."/>
            <person name="Arend M."/>
            <person name="Barry K.W."/>
            <person name="Binder M."/>
            <person name="Choi C."/>
            <person name="Clum A."/>
            <person name="Copeland A."/>
            <person name="Grisel N."/>
            <person name="Haridas S."/>
            <person name="Kipfer T."/>
            <person name="LaButti K."/>
            <person name="Lindquist E."/>
            <person name="Lipzen A."/>
            <person name="Maire R."/>
            <person name="Meier B."/>
            <person name="Mihaltcheva S."/>
            <person name="Molinier V."/>
            <person name="Murat C."/>
            <person name="Poggeler S."/>
            <person name="Quandt C.A."/>
            <person name="Sperisen C."/>
            <person name="Tritt A."/>
            <person name="Tisserant E."/>
            <person name="Crous P.W."/>
            <person name="Henrissat B."/>
            <person name="Nehls U."/>
            <person name="Egli S."/>
            <person name="Spatafora J.W."/>
            <person name="Grigoriev I.V."/>
            <person name="Martin F.M."/>
        </authorList>
    </citation>
    <scope>NUCLEOTIDE SEQUENCE [LARGE SCALE GENOMIC DNA]</scope>
    <source>
        <strain evidence="3 4">CBS 459.81</strain>
    </source>
</reference>
<organism evidence="3 4">
    <name type="scientific">Lepidopterella palustris CBS 459.81</name>
    <dbReference type="NCBI Taxonomy" id="1314670"/>
    <lineage>
        <taxon>Eukaryota</taxon>
        <taxon>Fungi</taxon>
        <taxon>Dikarya</taxon>
        <taxon>Ascomycota</taxon>
        <taxon>Pezizomycotina</taxon>
        <taxon>Dothideomycetes</taxon>
        <taxon>Pleosporomycetidae</taxon>
        <taxon>Mytilinidiales</taxon>
        <taxon>Argynnaceae</taxon>
        <taxon>Lepidopterella</taxon>
    </lineage>
</organism>
<protein>
    <recommendedName>
        <fullName evidence="2">CorA-like transporter domain-containing protein</fullName>
    </recommendedName>
</protein>
<dbReference type="EMBL" id="KV744927">
    <property type="protein sequence ID" value="OCK81271.1"/>
    <property type="molecule type" value="Genomic_DNA"/>
</dbReference>
<dbReference type="Proteomes" id="UP000250266">
    <property type="component" value="Unassembled WGS sequence"/>
</dbReference>
<accession>A0A8E2EBZ9</accession>
<evidence type="ECO:0000313" key="4">
    <source>
        <dbReference type="Proteomes" id="UP000250266"/>
    </source>
</evidence>
<dbReference type="Gene3D" id="1.20.58.340">
    <property type="entry name" value="Magnesium transport protein CorA, transmembrane region"/>
    <property type="match status" value="1"/>
</dbReference>
<dbReference type="AlphaFoldDB" id="A0A8E2EBZ9"/>
<keyword evidence="4" id="KW-1185">Reference proteome</keyword>
<dbReference type="Pfam" id="PF26616">
    <property type="entry name" value="CorA-like"/>
    <property type="match status" value="1"/>
</dbReference>